<evidence type="ECO:0000256" key="2">
    <source>
        <dbReference type="ARBA" id="ARBA00006464"/>
    </source>
</evidence>
<evidence type="ECO:0000256" key="9">
    <source>
        <dbReference type="SAM" id="Phobius"/>
    </source>
</evidence>
<keyword evidence="5 9" id="KW-0812">Transmembrane</keyword>
<proteinExistence type="inferred from homology"/>
<dbReference type="Pfam" id="PF02397">
    <property type="entry name" value="Bac_transf"/>
    <property type="match status" value="1"/>
</dbReference>
<sequence>MTLRFDPETAVATPVAARSATVAPGLSYRAHLKRVLDVTLVLLALPAILPVIAVFAALVALDGGSPFYAQERLGLGGRRFRMWKLRSMVVDADAALARHLAADPEARAEWARDQKLRRDPRITRVGRLIRAVSIDELPQVFNVLTGDMSLVGPRPMLPEQRALYPGRAYYRLRPGLTGAWQVAGRGRTSFAARAEFDMSYDAALGLGADLRIIAATVGVVLRATGR</sequence>
<evidence type="ECO:0000313" key="12">
    <source>
        <dbReference type="Proteomes" id="UP001243420"/>
    </source>
</evidence>
<evidence type="ECO:0000256" key="5">
    <source>
        <dbReference type="ARBA" id="ARBA00022692"/>
    </source>
</evidence>
<comment type="subcellular location">
    <subcellularLocation>
        <location evidence="1">Cell membrane</location>
    </subcellularLocation>
</comment>
<gene>
    <name evidence="11" type="ORF">P8627_09440</name>
</gene>
<dbReference type="RefSeq" id="WP_279963849.1">
    <property type="nucleotide sequence ID" value="NZ_CP122537.1"/>
</dbReference>
<evidence type="ECO:0000256" key="7">
    <source>
        <dbReference type="ARBA" id="ARBA00023136"/>
    </source>
</evidence>
<dbReference type="GO" id="GO:0016740">
    <property type="term" value="F:transferase activity"/>
    <property type="evidence" value="ECO:0007669"/>
    <property type="project" value="UniProtKB-KW"/>
</dbReference>
<feature type="transmembrane region" description="Helical" evidence="9">
    <location>
        <begin position="38"/>
        <end position="61"/>
    </location>
</feature>
<dbReference type="EMBL" id="CP122537">
    <property type="protein sequence ID" value="WGH77275.1"/>
    <property type="molecule type" value="Genomic_DNA"/>
</dbReference>
<evidence type="ECO:0000256" key="8">
    <source>
        <dbReference type="ARBA" id="ARBA00023169"/>
    </source>
</evidence>
<keyword evidence="6 9" id="KW-1133">Transmembrane helix</keyword>
<dbReference type="EC" id="2.7.8.-" evidence="11"/>
<evidence type="ECO:0000256" key="4">
    <source>
        <dbReference type="ARBA" id="ARBA00022679"/>
    </source>
</evidence>
<evidence type="ECO:0000256" key="6">
    <source>
        <dbReference type="ARBA" id="ARBA00022989"/>
    </source>
</evidence>
<dbReference type="PANTHER" id="PTHR30576:SF4">
    <property type="entry name" value="UNDECAPRENYL-PHOSPHATE GALACTOSE PHOSPHOTRANSFERASE"/>
    <property type="match status" value="1"/>
</dbReference>
<reference evidence="11 12" key="1">
    <citation type="submission" date="2023-04" db="EMBL/GenBank/DDBJ databases">
        <title>Jannaschia ovalis sp. nov., a marine bacterium isolated from sea tidal flat.</title>
        <authorList>
            <person name="Kwon D.Y."/>
            <person name="Kim J.-J."/>
        </authorList>
    </citation>
    <scope>NUCLEOTIDE SEQUENCE [LARGE SCALE GENOMIC DNA]</scope>
    <source>
        <strain evidence="11 12">GRR-S6-38</strain>
    </source>
</reference>
<evidence type="ECO:0000256" key="1">
    <source>
        <dbReference type="ARBA" id="ARBA00004236"/>
    </source>
</evidence>
<keyword evidence="12" id="KW-1185">Reference proteome</keyword>
<dbReference type="InterPro" id="IPR003362">
    <property type="entry name" value="Bact_transf"/>
</dbReference>
<keyword evidence="7 9" id="KW-0472">Membrane</keyword>
<organism evidence="11 12">
    <name type="scientific">Jannaschia ovalis</name>
    <dbReference type="NCBI Taxonomy" id="3038773"/>
    <lineage>
        <taxon>Bacteria</taxon>
        <taxon>Pseudomonadati</taxon>
        <taxon>Pseudomonadota</taxon>
        <taxon>Alphaproteobacteria</taxon>
        <taxon>Rhodobacterales</taxon>
        <taxon>Roseobacteraceae</taxon>
        <taxon>Jannaschia</taxon>
    </lineage>
</organism>
<feature type="domain" description="Bacterial sugar transferase" evidence="10">
    <location>
        <begin position="33"/>
        <end position="221"/>
    </location>
</feature>
<dbReference type="PANTHER" id="PTHR30576">
    <property type="entry name" value="COLANIC BIOSYNTHESIS UDP-GLUCOSE LIPID CARRIER TRANSFERASE"/>
    <property type="match status" value="1"/>
</dbReference>
<comment type="similarity">
    <text evidence="2">Belongs to the bacterial sugar transferase family.</text>
</comment>
<evidence type="ECO:0000259" key="10">
    <source>
        <dbReference type="Pfam" id="PF02397"/>
    </source>
</evidence>
<protein>
    <submittedName>
        <fullName evidence="11">Sugar transferase</fullName>
        <ecNumber evidence="11">2.7.8.-</ecNumber>
    </submittedName>
</protein>
<keyword evidence="8" id="KW-0270">Exopolysaccharide synthesis</keyword>
<dbReference type="Proteomes" id="UP001243420">
    <property type="component" value="Chromosome"/>
</dbReference>
<keyword evidence="3" id="KW-1003">Cell membrane</keyword>
<name>A0ABY8L7B5_9RHOB</name>
<evidence type="ECO:0000313" key="11">
    <source>
        <dbReference type="EMBL" id="WGH77275.1"/>
    </source>
</evidence>
<keyword evidence="4 11" id="KW-0808">Transferase</keyword>
<accession>A0ABY8L7B5</accession>
<evidence type="ECO:0000256" key="3">
    <source>
        <dbReference type="ARBA" id="ARBA00022475"/>
    </source>
</evidence>